<name>A0A4Y8AC60_9SPHI</name>
<evidence type="ECO:0000313" key="4">
    <source>
        <dbReference type="Proteomes" id="UP000583101"/>
    </source>
</evidence>
<dbReference type="EMBL" id="JACIEG010000003">
    <property type="protein sequence ID" value="MBB3969215.1"/>
    <property type="molecule type" value="Genomic_DNA"/>
</dbReference>
<reference evidence="2 3" key="1">
    <citation type="journal article" date="2016" name="Int. J. Syst. Evol. Microbiol.">
        <title>Proposal of Mucilaginibacter phyllosphaerae sp. nov. isolated from the phyllosphere of Galium album.</title>
        <authorList>
            <person name="Aydogan E.L."/>
            <person name="Busse H.J."/>
            <person name="Moser G."/>
            <person name="Muller C."/>
            <person name="Kampfer P."/>
            <person name="Glaeser S.P."/>
        </authorList>
    </citation>
    <scope>NUCLEOTIDE SEQUENCE [LARGE SCALE GENOMIC DNA]</scope>
    <source>
        <strain evidence="2 3">PP-F2FG21</strain>
    </source>
</reference>
<dbReference type="SUPFAM" id="SSF48452">
    <property type="entry name" value="TPR-like"/>
    <property type="match status" value="1"/>
</dbReference>
<protein>
    <submittedName>
        <fullName evidence="2">SusD/RagB family nutrient-binding outer membrane lipoprotein</fullName>
    </submittedName>
</protein>
<dbReference type="Proteomes" id="UP000583101">
    <property type="component" value="Unassembled WGS sequence"/>
</dbReference>
<reference evidence="1 4" key="3">
    <citation type="submission" date="2020-08" db="EMBL/GenBank/DDBJ databases">
        <title>Genomic Encyclopedia of Type Strains, Phase IV (KMG-IV): sequencing the most valuable type-strain genomes for metagenomic binning, comparative biology and taxonomic classification.</title>
        <authorList>
            <person name="Goeker M."/>
        </authorList>
    </citation>
    <scope>NUCLEOTIDE SEQUENCE [LARGE SCALE GENOMIC DNA]</scope>
    <source>
        <strain evidence="1 4">DSM 100995</strain>
    </source>
</reference>
<keyword evidence="4" id="KW-1185">Reference proteome</keyword>
<evidence type="ECO:0000313" key="1">
    <source>
        <dbReference type="EMBL" id="MBB3969215.1"/>
    </source>
</evidence>
<accession>A0A4Y8AC60</accession>
<evidence type="ECO:0000313" key="2">
    <source>
        <dbReference type="EMBL" id="TEW66141.1"/>
    </source>
</evidence>
<dbReference type="InterPro" id="IPR011990">
    <property type="entry name" value="TPR-like_helical_dom_sf"/>
</dbReference>
<keyword evidence="2" id="KW-0449">Lipoprotein</keyword>
<dbReference type="InterPro" id="IPR024302">
    <property type="entry name" value="SusD-like"/>
</dbReference>
<dbReference type="Pfam" id="PF12741">
    <property type="entry name" value="SusD-like"/>
    <property type="match status" value="1"/>
</dbReference>
<comment type="caution">
    <text evidence="2">The sequence shown here is derived from an EMBL/GenBank/DDBJ whole genome shotgun (WGS) entry which is preliminary data.</text>
</comment>
<organism evidence="2 3">
    <name type="scientific">Mucilaginibacter phyllosphaerae</name>
    <dbReference type="NCBI Taxonomy" id="1812349"/>
    <lineage>
        <taxon>Bacteria</taxon>
        <taxon>Pseudomonadati</taxon>
        <taxon>Bacteroidota</taxon>
        <taxon>Sphingobacteriia</taxon>
        <taxon>Sphingobacteriales</taxon>
        <taxon>Sphingobacteriaceae</taxon>
        <taxon>Mucilaginibacter</taxon>
    </lineage>
</organism>
<dbReference type="AlphaFoldDB" id="A0A4Y8AC60"/>
<evidence type="ECO:0000313" key="3">
    <source>
        <dbReference type="Proteomes" id="UP000297248"/>
    </source>
</evidence>
<sequence length="526" mass="58201">MYISCAALLMLNSSCTKNYEKFNTDQNQATEEMLQTDNLSTGSFIVQMERNVFPISQQPAFGDEVYQVMLNLAGDAYSGYLGTTNNFLSGANNTTYSLVPGWYGQAFSRAYVGVMPAWLRIVNIAKTQTPEVYAIATIIKVEALHRTTDMYGPLPYVNFGNGNPGAQGKYDSQKDVYYKFFDELNEAIQILTDFNAKFPSAKTLATYDYIYGGNIPNWIKFANSLKLRLAVRLSYVDAGKAKTEAESAVSQKFGVMTSSADIAALQHTSALTYNHPLYIISNNFDDTRMGAVMDSYLNGYKDPRVSKYFVAANDGKYRGIRSGININNKATYTSGSFSQLNIQPATNITWFNPAEAYFLRAEGAIRGWNMGGTAQSLYEQGIRTSFDLNGVSGNADAYIADDTNTPAAYTDPRNGANSASAGSTITVKWSDAGSFENKLERIITQKWLAIYPDGQEAWTEFRRTNYPKIFPVVVNNSQGTINTDVQIRRLPFPANEYQNNRAGVNQGIALLGGSDNGGTKLWWDKK</sequence>
<reference evidence="2" key="2">
    <citation type="submission" date="2019-03" db="EMBL/GenBank/DDBJ databases">
        <authorList>
            <person name="Yan Y.-Q."/>
            <person name="Du Z.-J."/>
        </authorList>
    </citation>
    <scope>NUCLEOTIDE SEQUENCE</scope>
    <source>
        <strain evidence="2">PP-F2FG21</strain>
    </source>
</reference>
<dbReference type="Proteomes" id="UP000297248">
    <property type="component" value="Unassembled WGS sequence"/>
</dbReference>
<dbReference type="Gene3D" id="1.25.40.390">
    <property type="match status" value="1"/>
</dbReference>
<proteinExistence type="predicted"/>
<dbReference type="EMBL" id="SNQG01000004">
    <property type="protein sequence ID" value="TEW66141.1"/>
    <property type="molecule type" value="Genomic_DNA"/>
</dbReference>
<dbReference type="RefSeq" id="WP_134336845.1">
    <property type="nucleotide sequence ID" value="NZ_BMCZ01000002.1"/>
</dbReference>
<gene>
    <name evidence="2" type="ORF">E2R65_12700</name>
    <name evidence="1" type="ORF">GGR35_001818</name>
</gene>
<dbReference type="OrthoDB" id="9766256at2"/>